<feature type="domain" description="PAS" evidence="13">
    <location>
        <begin position="285"/>
        <end position="355"/>
    </location>
</feature>
<dbReference type="CDD" id="cd00130">
    <property type="entry name" value="PAS"/>
    <property type="match status" value="3"/>
</dbReference>
<dbReference type="SMART" id="SM00387">
    <property type="entry name" value="HATPase_c"/>
    <property type="match status" value="1"/>
</dbReference>
<evidence type="ECO:0000256" key="4">
    <source>
        <dbReference type="ARBA" id="ARBA00022679"/>
    </source>
</evidence>
<dbReference type="PROSITE" id="PS50112">
    <property type="entry name" value="PAS"/>
    <property type="match status" value="3"/>
</dbReference>
<dbReference type="PROSITE" id="PS50113">
    <property type="entry name" value="PAC"/>
    <property type="match status" value="3"/>
</dbReference>
<comment type="caution">
    <text evidence="15">The sequence shown here is derived from an EMBL/GenBank/DDBJ whole genome shotgun (WGS) entry which is preliminary data.</text>
</comment>
<dbReference type="CDD" id="cd00082">
    <property type="entry name" value="HisKA"/>
    <property type="match status" value="1"/>
</dbReference>
<dbReference type="Pfam" id="PF08447">
    <property type="entry name" value="PAS_3"/>
    <property type="match status" value="2"/>
</dbReference>
<dbReference type="SMART" id="SM00086">
    <property type="entry name" value="PAC"/>
    <property type="match status" value="4"/>
</dbReference>
<evidence type="ECO:0000256" key="5">
    <source>
        <dbReference type="ARBA" id="ARBA00022729"/>
    </source>
</evidence>
<organism evidence="15 16">
    <name type="scientific">Malikia granosa</name>
    <dbReference type="NCBI Taxonomy" id="263067"/>
    <lineage>
        <taxon>Bacteria</taxon>
        <taxon>Pseudomonadati</taxon>
        <taxon>Pseudomonadota</taxon>
        <taxon>Betaproteobacteria</taxon>
        <taxon>Burkholderiales</taxon>
        <taxon>Comamonadaceae</taxon>
        <taxon>Malikia</taxon>
    </lineage>
</organism>
<keyword evidence="11" id="KW-0175">Coiled coil</keyword>
<dbReference type="InterPro" id="IPR000700">
    <property type="entry name" value="PAS-assoc_C"/>
</dbReference>
<dbReference type="InterPro" id="IPR003661">
    <property type="entry name" value="HisK_dim/P_dom"/>
</dbReference>
<dbReference type="GO" id="GO:0006355">
    <property type="term" value="P:regulation of DNA-templated transcription"/>
    <property type="evidence" value="ECO:0007669"/>
    <property type="project" value="InterPro"/>
</dbReference>
<keyword evidence="7" id="KW-0902">Two-component regulatory system</keyword>
<dbReference type="Gene3D" id="2.10.70.100">
    <property type="match status" value="1"/>
</dbReference>
<dbReference type="SUPFAM" id="SSF55874">
    <property type="entry name" value="ATPase domain of HSP90 chaperone/DNA topoisomerase II/histidine kinase"/>
    <property type="match status" value="1"/>
</dbReference>
<dbReference type="SUPFAM" id="SSF55785">
    <property type="entry name" value="PYP-like sensor domain (PAS domain)"/>
    <property type="match status" value="4"/>
</dbReference>
<dbReference type="PANTHER" id="PTHR43047">
    <property type="entry name" value="TWO-COMPONENT HISTIDINE PROTEIN KINASE"/>
    <property type="match status" value="1"/>
</dbReference>
<keyword evidence="3" id="KW-0597">Phosphoprotein</keyword>
<evidence type="ECO:0000259" key="12">
    <source>
        <dbReference type="PROSITE" id="PS50109"/>
    </source>
</evidence>
<accession>A0A2S9K7Z9</accession>
<evidence type="ECO:0000259" key="14">
    <source>
        <dbReference type="PROSITE" id="PS50113"/>
    </source>
</evidence>
<feature type="domain" description="PAC" evidence="14">
    <location>
        <begin position="479"/>
        <end position="531"/>
    </location>
</feature>
<feature type="domain" description="PAC" evidence="14">
    <location>
        <begin position="356"/>
        <end position="407"/>
    </location>
</feature>
<protein>
    <recommendedName>
        <fullName evidence="10">Virulence sensor protein BvgS</fullName>
        <ecNumber evidence="2">2.7.13.3</ecNumber>
    </recommendedName>
</protein>
<evidence type="ECO:0000256" key="11">
    <source>
        <dbReference type="SAM" id="Coils"/>
    </source>
</evidence>
<dbReference type="InterPro" id="IPR001610">
    <property type="entry name" value="PAC"/>
</dbReference>
<dbReference type="NCBIfam" id="TIGR00229">
    <property type="entry name" value="sensory_box"/>
    <property type="match status" value="3"/>
</dbReference>
<evidence type="ECO:0000256" key="6">
    <source>
        <dbReference type="ARBA" id="ARBA00022777"/>
    </source>
</evidence>
<feature type="coiled-coil region" evidence="11">
    <location>
        <begin position="522"/>
        <end position="560"/>
    </location>
</feature>
<dbReference type="AlphaFoldDB" id="A0A2S9K7Z9"/>
<evidence type="ECO:0000256" key="2">
    <source>
        <dbReference type="ARBA" id="ARBA00012438"/>
    </source>
</evidence>
<dbReference type="SMART" id="SM00091">
    <property type="entry name" value="PAS"/>
    <property type="match status" value="4"/>
</dbReference>
<name>A0A2S9K7Z9_9BURK</name>
<dbReference type="SUPFAM" id="SSF47384">
    <property type="entry name" value="Homodimeric domain of signal transducing histidine kinase"/>
    <property type="match status" value="1"/>
</dbReference>
<dbReference type="PROSITE" id="PS50109">
    <property type="entry name" value="HIS_KIN"/>
    <property type="match status" value="1"/>
</dbReference>
<keyword evidence="8" id="KW-0843">Virulence</keyword>
<evidence type="ECO:0000256" key="3">
    <source>
        <dbReference type="ARBA" id="ARBA00022553"/>
    </source>
</evidence>
<keyword evidence="4" id="KW-0808">Transferase</keyword>
<dbReference type="EMBL" id="PVLQ01000012">
    <property type="protein sequence ID" value="PRD66544.1"/>
    <property type="molecule type" value="Genomic_DNA"/>
</dbReference>
<proteinExistence type="predicted"/>
<keyword evidence="6" id="KW-0418">Kinase</keyword>
<dbReference type="CDD" id="cd16922">
    <property type="entry name" value="HATPase_EvgS-ArcB-TorS-like"/>
    <property type="match status" value="1"/>
</dbReference>
<sequence length="909" mass="99887">MSDPMAYPRQLQRPDGDLLFSSLPIGIVMLDPLGALMAANPAAEAILGPGVQCLCDWQAADPRWEAVHEDGTPFLPAEYPARLALQTGQIIHPAVMGLRDRQQDRLCWLRLQAVPIRDRQGGGLQGVYALFEDITEQRQARIELNAARAAAARREMAERLEMAAEAAKFGVYERNYESRTCYWSRELKAIAGLPETAEPESCEALFDFIHPDDRDAMQQAFARALDPRGEGLLDQVSRLVRPDGRLRWIHWVGQTRFDGEAGQRHPKLFSGMALDISQYKAVESERERYFRFFNAAPVLMAILGEDGSFKLVNPAVKRMLGYAAADFIGRCYPDLIHPDDRLVSQQALEAVHAGSTSADGFVNRYLCQDGSPRWLAWNAVFSPQEKLFYAVARDITESRQAEEALHAASNYARSLLEASLDPLVTISPQGKITDVNRATEAAIGLDREALIGSDFSDYFTDPDKARAGYEQAFEQGQVSDYPLVLRHVDGRETEVLYNASVYRDEGQRICGVFAAARDVTRINAIAKDLARHREHLEELVRQRTRELEAAKLAAEAANQAKTAFLSNISHELRTPMNAIMGQGYLLQQGDLGAQQQEQLKALQLASRQLQALIEDILNYTRVDSGVLHAGQQEFELEAVLAAIADRLRERLVAKGLELVLEVAPDVPPRLTGDPVQIGQVLHKLADNAVKFTEAGRVRLAVLREPHEQQQGAAARCIWLRFEVSDTGIGLGPDDQCHLFESFQQVDDGLTRRYGGTGLGLAIARKLVKLMGGQIGVESRKGQGSRFWFSLPLGLADPVACPPGSGACAPVLPPALAGAAAPVRAHEANESDALVDGAAIASLDRMSWPQLQQRLLQLLREDDAGSVPLCEQHAALLQQALGERYGPLMQAVRGFDFEAALTQLGGPGAA</sequence>
<comment type="catalytic activity">
    <reaction evidence="1">
        <text>ATP + protein L-histidine = ADP + protein N-phospho-L-histidine.</text>
        <dbReference type="EC" id="2.7.13.3"/>
    </reaction>
</comment>
<evidence type="ECO:0000256" key="10">
    <source>
        <dbReference type="ARBA" id="ARBA00070152"/>
    </source>
</evidence>
<dbReference type="Pfam" id="PF08448">
    <property type="entry name" value="PAS_4"/>
    <property type="match status" value="1"/>
</dbReference>
<evidence type="ECO:0000256" key="8">
    <source>
        <dbReference type="ARBA" id="ARBA00023026"/>
    </source>
</evidence>
<dbReference type="PANTHER" id="PTHR43047:SF78">
    <property type="entry name" value="SENSORY_REGULATORY PROTEIN RPFC"/>
    <property type="match status" value="1"/>
</dbReference>
<evidence type="ECO:0000256" key="7">
    <source>
        <dbReference type="ARBA" id="ARBA00023012"/>
    </source>
</evidence>
<dbReference type="Gene3D" id="1.10.287.130">
    <property type="match status" value="1"/>
</dbReference>
<feature type="domain" description="PAS" evidence="13">
    <location>
        <begin position="156"/>
        <end position="228"/>
    </location>
</feature>
<gene>
    <name evidence="15" type="ORF">C6P64_04510</name>
</gene>
<evidence type="ECO:0000256" key="1">
    <source>
        <dbReference type="ARBA" id="ARBA00000085"/>
    </source>
</evidence>
<feature type="domain" description="PAS" evidence="13">
    <location>
        <begin position="408"/>
        <end position="463"/>
    </location>
</feature>
<dbReference type="EC" id="2.7.13.3" evidence="2"/>
<dbReference type="OrthoDB" id="5519028at2"/>
<dbReference type="SMART" id="SM00388">
    <property type="entry name" value="HisKA"/>
    <property type="match status" value="1"/>
</dbReference>
<dbReference type="Proteomes" id="UP000238589">
    <property type="component" value="Unassembled WGS sequence"/>
</dbReference>
<comment type="function">
    <text evidence="9">Member of the two-component regulatory system BvgS/BvgA. Phosphorylates BvgA via a four-step phosphorelay in response to environmental signals.</text>
</comment>
<dbReference type="PRINTS" id="PR00344">
    <property type="entry name" value="BCTRLSENSOR"/>
</dbReference>
<dbReference type="InterPro" id="IPR013767">
    <property type="entry name" value="PAS_fold"/>
</dbReference>
<feature type="domain" description="PAC" evidence="14">
    <location>
        <begin position="92"/>
        <end position="146"/>
    </location>
</feature>
<dbReference type="Pfam" id="PF02518">
    <property type="entry name" value="HATPase_c"/>
    <property type="match status" value="1"/>
</dbReference>
<dbReference type="FunFam" id="3.30.565.10:FF:000010">
    <property type="entry name" value="Sensor histidine kinase RcsC"/>
    <property type="match status" value="1"/>
</dbReference>
<evidence type="ECO:0000259" key="13">
    <source>
        <dbReference type="PROSITE" id="PS50112"/>
    </source>
</evidence>
<dbReference type="Pfam" id="PF00512">
    <property type="entry name" value="HisKA"/>
    <property type="match status" value="1"/>
</dbReference>
<keyword evidence="5" id="KW-0732">Signal</keyword>
<evidence type="ECO:0000313" key="16">
    <source>
        <dbReference type="Proteomes" id="UP000238589"/>
    </source>
</evidence>
<dbReference type="InterPro" id="IPR036097">
    <property type="entry name" value="HisK_dim/P_sf"/>
</dbReference>
<evidence type="ECO:0000256" key="9">
    <source>
        <dbReference type="ARBA" id="ARBA00058004"/>
    </source>
</evidence>
<dbReference type="InterPro" id="IPR035965">
    <property type="entry name" value="PAS-like_dom_sf"/>
</dbReference>
<dbReference type="InterPro" id="IPR005467">
    <property type="entry name" value="His_kinase_dom"/>
</dbReference>
<dbReference type="InterPro" id="IPR036890">
    <property type="entry name" value="HATPase_C_sf"/>
</dbReference>
<evidence type="ECO:0000313" key="15">
    <source>
        <dbReference type="EMBL" id="PRD66544.1"/>
    </source>
</evidence>
<dbReference type="GO" id="GO:0000155">
    <property type="term" value="F:phosphorelay sensor kinase activity"/>
    <property type="evidence" value="ECO:0007669"/>
    <property type="project" value="InterPro"/>
</dbReference>
<dbReference type="Pfam" id="PF00989">
    <property type="entry name" value="PAS"/>
    <property type="match status" value="1"/>
</dbReference>
<dbReference type="RefSeq" id="WP_105747384.1">
    <property type="nucleotide sequence ID" value="NZ_PVLQ01000012.1"/>
</dbReference>
<dbReference type="InterPro" id="IPR004358">
    <property type="entry name" value="Sig_transdc_His_kin-like_C"/>
</dbReference>
<feature type="domain" description="Histidine kinase" evidence="12">
    <location>
        <begin position="567"/>
        <end position="794"/>
    </location>
</feature>
<dbReference type="Gene3D" id="3.30.565.10">
    <property type="entry name" value="Histidine kinase-like ATPase, C-terminal domain"/>
    <property type="match status" value="1"/>
</dbReference>
<keyword evidence="16" id="KW-1185">Reference proteome</keyword>
<reference evidence="15 16" key="1">
    <citation type="submission" date="2018-03" db="EMBL/GenBank/DDBJ databases">
        <title>Comparative genomics illustrates the genes involved in a hyperalkaliphilic mechanisms of Serpentinomonas isolated from highly-alkaline calcium-rich serpentinized springs.</title>
        <authorList>
            <person name="Suzuki S."/>
            <person name="Ishii S."/>
            <person name="Walworth N."/>
            <person name="Bird L."/>
            <person name="Kuenen J.G."/>
            <person name="Nealson K.H."/>
        </authorList>
    </citation>
    <scope>NUCLEOTIDE SEQUENCE [LARGE SCALE GENOMIC DNA]</scope>
    <source>
        <strain evidence="15 16">P1</strain>
    </source>
</reference>
<dbReference type="InterPro" id="IPR003594">
    <property type="entry name" value="HATPase_dom"/>
</dbReference>
<dbReference type="InterPro" id="IPR000014">
    <property type="entry name" value="PAS"/>
</dbReference>
<dbReference type="Gene3D" id="3.30.450.20">
    <property type="entry name" value="PAS domain"/>
    <property type="match status" value="4"/>
</dbReference>
<dbReference type="InterPro" id="IPR013655">
    <property type="entry name" value="PAS_fold_3"/>
</dbReference>
<dbReference type="InterPro" id="IPR013656">
    <property type="entry name" value="PAS_4"/>
</dbReference>